<organism evidence="8 9">
    <name type="scientific">Hermanssonia centrifuga</name>
    <dbReference type="NCBI Taxonomy" id="98765"/>
    <lineage>
        <taxon>Eukaryota</taxon>
        <taxon>Fungi</taxon>
        <taxon>Dikarya</taxon>
        <taxon>Basidiomycota</taxon>
        <taxon>Agaricomycotina</taxon>
        <taxon>Agaricomycetes</taxon>
        <taxon>Polyporales</taxon>
        <taxon>Meruliaceae</taxon>
        <taxon>Hermanssonia</taxon>
    </lineage>
</organism>
<keyword evidence="2" id="KW-0813">Transport</keyword>
<dbReference type="AlphaFoldDB" id="A0A4S4KVF6"/>
<keyword evidence="3 7" id="KW-0812">Transmembrane</keyword>
<keyword evidence="9" id="KW-1185">Reference proteome</keyword>
<dbReference type="PANTHER" id="PTHR43791:SF1">
    <property type="entry name" value="ALLANTOATE PERMEASE"/>
    <property type="match status" value="1"/>
</dbReference>
<evidence type="ECO:0008006" key="10">
    <source>
        <dbReference type="Google" id="ProtNLM"/>
    </source>
</evidence>
<feature type="transmembrane region" description="Helical" evidence="7">
    <location>
        <begin position="125"/>
        <end position="145"/>
    </location>
</feature>
<dbReference type="InterPro" id="IPR011701">
    <property type="entry name" value="MFS"/>
</dbReference>
<dbReference type="Proteomes" id="UP000309038">
    <property type="component" value="Unassembled WGS sequence"/>
</dbReference>
<evidence type="ECO:0000256" key="5">
    <source>
        <dbReference type="ARBA" id="ARBA00023136"/>
    </source>
</evidence>
<feature type="region of interest" description="Disordered" evidence="6">
    <location>
        <begin position="1"/>
        <end position="21"/>
    </location>
</feature>
<feature type="transmembrane region" description="Helical" evidence="7">
    <location>
        <begin position="272"/>
        <end position="291"/>
    </location>
</feature>
<comment type="caution">
    <text evidence="8">The sequence shown here is derived from an EMBL/GenBank/DDBJ whole genome shotgun (WGS) entry which is preliminary data.</text>
</comment>
<keyword evidence="4 7" id="KW-1133">Transmembrane helix</keyword>
<feature type="transmembrane region" description="Helical" evidence="7">
    <location>
        <begin position="401"/>
        <end position="423"/>
    </location>
</feature>
<feature type="transmembrane region" description="Helical" evidence="7">
    <location>
        <begin position="185"/>
        <end position="205"/>
    </location>
</feature>
<dbReference type="SUPFAM" id="SSF103473">
    <property type="entry name" value="MFS general substrate transporter"/>
    <property type="match status" value="1"/>
</dbReference>
<evidence type="ECO:0000256" key="2">
    <source>
        <dbReference type="ARBA" id="ARBA00022448"/>
    </source>
</evidence>
<dbReference type="PANTHER" id="PTHR43791">
    <property type="entry name" value="PERMEASE-RELATED"/>
    <property type="match status" value="1"/>
</dbReference>
<feature type="transmembrane region" description="Helical" evidence="7">
    <location>
        <begin position="98"/>
        <end position="118"/>
    </location>
</feature>
<dbReference type="GO" id="GO:0022857">
    <property type="term" value="F:transmembrane transporter activity"/>
    <property type="evidence" value="ECO:0007669"/>
    <property type="project" value="InterPro"/>
</dbReference>
<proteinExistence type="predicted"/>
<reference evidence="8 9" key="1">
    <citation type="submission" date="2019-02" db="EMBL/GenBank/DDBJ databases">
        <title>Genome sequencing of the rare red list fungi Phlebia centrifuga.</title>
        <authorList>
            <person name="Buettner E."/>
            <person name="Kellner H."/>
        </authorList>
    </citation>
    <scope>NUCLEOTIDE SEQUENCE [LARGE SCALE GENOMIC DNA]</scope>
    <source>
        <strain evidence="8 9">DSM 108282</strain>
    </source>
</reference>
<feature type="transmembrane region" description="Helical" evidence="7">
    <location>
        <begin position="435"/>
        <end position="454"/>
    </location>
</feature>
<dbReference type="GO" id="GO:0016020">
    <property type="term" value="C:membrane"/>
    <property type="evidence" value="ECO:0007669"/>
    <property type="project" value="UniProtKB-SubCell"/>
</dbReference>
<dbReference type="Gene3D" id="1.20.1250.20">
    <property type="entry name" value="MFS general substrate transporter like domains"/>
    <property type="match status" value="2"/>
</dbReference>
<evidence type="ECO:0000313" key="8">
    <source>
        <dbReference type="EMBL" id="THH02331.1"/>
    </source>
</evidence>
<feature type="transmembrane region" description="Helical" evidence="7">
    <location>
        <begin position="157"/>
        <end position="178"/>
    </location>
</feature>
<comment type="subcellular location">
    <subcellularLocation>
        <location evidence="1">Membrane</location>
        <topology evidence="1">Multi-pass membrane protein</topology>
    </subcellularLocation>
</comment>
<gene>
    <name evidence="8" type="ORF">EW026_g532</name>
</gene>
<dbReference type="Pfam" id="PF07690">
    <property type="entry name" value="MFS_1"/>
    <property type="match status" value="1"/>
</dbReference>
<evidence type="ECO:0000313" key="9">
    <source>
        <dbReference type="Proteomes" id="UP000309038"/>
    </source>
</evidence>
<evidence type="ECO:0000256" key="3">
    <source>
        <dbReference type="ARBA" id="ARBA00022692"/>
    </source>
</evidence>
<evidence type="ECO:0000256" key="4">
    <source>
        <dbReference type="ARBA" id="ARBA00022989"/>
    </source>
</evidence>
<accession>A0A4S4KVF6</accession>
<feature type="transmembrane region" description="Helical" evidence="7">
    <location>
        <begin position="369"/>
        <end position="389"/>
    </location>
</feature>
<evidence type="ECO:0000256" key="6">
    <source>
        <dbReference type="SAM" id="MobiDB-lite"/>
    </source>
</evidence>
<sequence>MKTAGDAPSVQHGSLDEKADESTMQISALDIEDKDEALKLVGLERTAGIDEERFLKVRRKLDLVIIPLCAAVYFTQYLDKNVLNYASIMGLPIIGQHYNLAALAFYLGFLIWVFPTMYISQKLRLGKYLGTNIVLWGIIMMLHAVPNSFGPFFVLRILLGMLESCVSPALVLIISMFYKKNEQTGIGNMFGFVAYGISFDTRTGFAPYKVLYLLCGAMAITVGIAVLIWMPDSPLHARFLSQEERIVAVERVRDDQGGTENKRLKKEQLRETLLDVRTWLIVLSTLITSIPNGGLSNFGNIIIKSFGYTQTLILSAPGGIVGILASLILGWYSDRTNERMLPIVYSLIPTITGAAMLVGLQGPENKGPLLFANYIVLTFGSCFGVIYAYNASNTSGHTKKVTLNAMTLAAFCVGNIIGSEIFQAKDAPHYIPGKVTILVLLSVQFFLCFLLRWVNLHMNAKKKQFIEEMKERHSWSDVDIAKERERHAFLDLTDKQNPYFIYTS</sequence>
<name>A0A4S4KVF6_9APHY</name>
<evidence type="ECO:0000256" key="1">
    <source>
        <dbReference type="ARBA" id="ARBA00004141"/>
    </source>
</evidence>
<feature type="transmembrane region" description="Helical" evidence="7">
    <location>
        <begin position="311"/>
        <end position="332"/>
    </location>
</feature>
<feature type="transmembrane region" description="Helical" evidence="7">
    <location>
        <begin position="211"/>
        <end position="230"/>
    </location>
</feature>
<evidence type="ECO:0000256" key="7">
    <source>
        <dbReference type="SAM" id="Phobius"/>
    </source>
</evidence>
<dbReference type="EMBL" id="SGPJ01000007">
    <property type="protein sequence ID" value="THH02331.1"/>
    <property type="molecule type" value="Genomic_DNA"/>
</dbReference>
<protein>
    <recommendedName>
        <fullName evidence="10">MFS general substrate transporter</fullName>
    </recommendedName>
</protein>
<dbReference type="InterPro" id="IPR036259">
    <property type="entry name" value="MFS_trans_sf"/>
</dbReference>
<feature type="transmembrane region" description="Helical" evidence="7">
    <location>
        <begin position="61"/>
        <end position="78"/>
    </location>
</feature>
<keyword evidence="5 7" id="KW-0472">Membrane</keyword>
<feature type="transmembrane region" description="Helical" evidence="7">
    <location>
        <begin position="344"/>
        <end position="363"/>
    </location>
</feature>